<sequence>MTTLPRPITTLPPVTAEVAAAALESLPTRLRKRADSAAAKAADWPVAVTDATVVVRVDDATTVTLTTTAGVVTSPEDAVCSCLLAPACLHRAAVLTLAPLAEETDGPASTAVVPSDAGDSTPVPPETGALDLTPPQSAAVHALRAAATAVLTAGVTGSGAVHRATLLHAAHSARVAGLHRAAAAAVRVARRLSEAGTGDPAFRLSELASELAELLTVAVGLRRAPDPVLIGTARRAYTANGSLRLHGLFTEPVVTASGYAGAVTYALAQDGRLRSLSDVAPGDADRARQAAGSTVPGGSALTLRELGDHGGAILTDPTVSPDGRIGGGGAVRSVRASGARWHEEPLDTLWRRSPADQVAATLRWSAEPADERDAGGDLLFLTGTITGGGFAVAGGPLVRLLAPDERPELPYVENLRLLAGAHGLSLRLVARLAADRPSGVRALAAAWQDKDGDPIRADLGLRRLNRTHLPGTGTAVVPSVPAPALPTELDLLRRAVDRAVAGGRAVTATVADGELPRRLAAVGLTTGAACARALVDTASDRRHDALGRLRPVDPEAYARAWLASSTYASAATASLLTAAWAPEEDHDPA</sequence>
<evidence type="ECO:0000313" key="2">
    <source>
        <dbReference type="EMBL" id="GAX52076.1"/>
    </source>
</evidence>
<protein>
    <recommendedName>
        <fullName evidence="4">SWIM-type domain-containing protein</fullName>
    </recommendedName>
</protein>
<dbReference type="EMBL" id="BDQI01000006">
    <property type="protein sequence ID" value="GAX52076.1"/>
    <property type="molecule type" value="Genomic_DNA"/>
</dbReference>
<comment type="caution">
    <text evidence="2">The sequence shown here is derived from an EMBL/GenBank/DDBJ whole genome shotgun (WGS) entry which is preliminary data.</text>
</comment>
<reference evidence="3" key="1">
    <citation type="submission" date="2017-05" db="EMBL/GenBank/DDBJ databases">
        <title>Streptomyces olivochromogenes NBRC 3561 whole genome shotgun sequence.</title>
        <authorList>
            <person name="Dohra H."/>
            <person name="Kodani S."/>
        </authorList>
    </citation>
    <scope>NUCLEOTIDE SEQUENCE [LARGE SCALE GENOMIC DNA]</scope>
    <source>
        <strain evidence="3">NBRC 3561</strain>
    </source>
</reference>
<evidence type="ECO:0000313" key="3">
    <source>
        <dbReference type="Proteomes" id="UP000217446"/>
    </source>
</evidence>
<gene>
    <name evidence="2" type="ORF">SO3561_03584</name>
</gene>
<feature type="region of interest" description="Disordered" evidence="1">
    <location>
        <begin position="105"/>
        <end position="133"/>
    </location>
</feature>
<keyword evidence="3" id="KW-1185">Reference proteome</keyword>
<evidence type="ECO:0008006" key="4">
    <source>
        <dbReference type="Google" id="ProtNLM"/>
    </source>
</evidence>
<dbReference type="STRING" id="1963.AQJ27_24615"/>
<evidence type="ECO:0000256" key="1">
    <source>
        <dbReference type="SAM" id="MobiDB-lite"/>
    </source>
</evidence>
<name>A0A250VDG5_STROL</name>
<dbReference type="Proteomes" id="UP000217446">
    <property type="component" value="Unassembled WGS sequence"/>
</dbReference>
<organism evidence="2 3">
    <name type="scientific">Streptomyces olivochromogenes</name>
    <dbReference type="NCBI Taxonomy" id="1963"/>
    <lineage>
        <taxon>Bacteria</taxon>
        <taxon>Bacillati</taxon>
        <taxon>Actinomycetota</taxon>
        <taxon>Actinomycetes</taxon>
        <taxon>Kitasatosporales</taxon>
        <taxon>Streptomycetaceae</taxon>
        <taxon>Streptomyces</taxon>
    </lineage>
</organism>
<proteinExistence type="predicted"/>
<accession>A0A250VDG5</accession>
<dbReference type="AlphaFoldDB" id="A0A250VDG5"/>
<dbReference type="RefSeq" id="WP_067372811.1">
    <property type="nucleotide sequence ID" value="NZ_BDQI01000006.1"/>
</dbReference>